<dbReference type="GeneID" id="9690343"/>
<dbReference type="KEGG" id="mpp:MICPUCDRAFT_54888"/>
<dbReference type="AlphaFoldDB" id="C1NAG1"/>
<name>C1NAG1_MICPC</name>
<evidence type="ECO:0000313" key="2">
    <source>
        <dbReference type="Proteomes" id="UP000001876"/>
    </source>
</evidence>
<dbReference type="EMBL" id="GG663753">
    <property type="protein sequence ID" value="EEH50883.1"/>
    <property type="molecule type" value="Genomic_DNA"/>
</dbReference>
<protein>
    <submittedName>
        <fullName evidence="1">Predicted protein</fullName>
    </submittedName>
</protein>
<accession>C1NAG1</accession>
<dbReference type="Proteomes" id="UP000001876">
    <property type="component" value="Unassembled WGS sequence"/>
</dbReference>
<sequence>MMLSNIVVRRNNNKLRQTAAAHQTDHLITNPKMGVAILPNDSQEDIQFNPDKLGELEITHGPFKEWFEIFRQKGNELLKDGFDNKEAFERAGAKKHSMGIQNTSLSS</sequence>
<dbReference type="RefSeq" id="XP_003064903.1">
    <property type="nucleotide sequence ID" value="XM_003064857.1"/>
</dbReference>
<keyword evidence="2" id="KW-1185">Reference proteome</keyword>
<gene>
    <name evidence="1" type="ORF">MICPUCDRAFT_54888</name>
</gene>
<organism evidence="2">
    <name type="scientific">Micromonas pusilla (strain CCMP1545)</name>
    <name type="common">Picoplanktonic green alga</name>
    <dbReference type="NCBI Taxonomy" id="564608"/>
    <lineage>
        <taxon>Eukaryota</taxon>
        <taxon>Viridiplantae</taxon>
        <taxon>Chlorophyta</taxon>
        <taxon>Mamiellophyceae</taxon>
        <taxon>Mamiellales</taxon>
        <taxon>Mamiellaceae</taxon>
        <taxon>Micromonas</taxon>
    </lineage>
</organism>
<reference evidence="1 2" key="1">
    <citation type="journal article" date="2009" name="Science">
        <title>Green evolution and dynamic adaptations revealed by genomes of the marine picoeukaryotes Micromonas.</title>
        <authorList>
            <person name="Worden A.Z."/>
            <person name="Lee J.H."/>
            <person name="Mock T."/>
            <person name="Rouze P."/>
            <person name="Simmons M.P."/>
            <person name="Aerts A.L."/>
            <person name="Allen A.E."/>
            <person name="Cuvelier M.L."/>
            <person name="Derelle E."/>
            <person name="Everett M.V."/>
            <person name="Foulon E."/>
            <person name="Grimwood J."/>
            <person name="Gundlach H."/>
            <person name="Henrissat B."/>
            <person name="Napoli C."/>
            <person name="McDonald S.M."/>
            <person name="Parker M.S."/>
            <person name="Rombauts S."/>
            <person name="Salamov A."/>
            <person name="Von Dassow P."/>
            <person name="Badger J.H."/>
            <person name="Coutinho P.M."/>
            <person name="Demir E."/>
            <person name="Dubchak I."/>
            <person name="Gentemann C."/>
            <person name="Eikrem W."/>
            <person name="Gready J.E."/>
            <person name="John U."/>
            <person name="Lanier W."/>
            <person name="Lindquist E.A."/>
            <person name="Lucas S."/>
            <person name="Mayer K.F."/>
            <person name="Moreau H."/>
            <person name="Not F."/>
            <person name="Otillar R."/>
            <person name="Panaud O."/>
            <person name="Pangilinan J."/>
            <person name="Paulsen I."/>
            <person name="Piegu B."/>
            <person name="Poliakov A."/>
            <person name="Robbens S."/>
            <person name="Schmutz J."/>
            <person name="Toulza E."/>
            <person name="Wyss T."/>
            <person name="Zelensky A."/>
            <person name="Zhou K."/>
            <person name="Armbrust E.V."/>
            <person name="Bhattacharya D."/>
            <person name="Goodenough U.W."/>
            <person name="Van de Peer Y."/>
            <person name="Grigoriev I.V."/>
        </authorList>
    </citation>
    <scope>NUCLEOTIDE SEQUENCE [LARGE SCALE GENOMIC DNA]</scope>
    <source>
        <strain evidence="1 2">CCMP1545</strain>
    </source>
</reference>
<proteinExistence type="predicted"/>
<evidence type="ECO:0000313" key="1">
    <source>
        <dbReference type="EMBL" id="EEH50883.1"/>
    </source>
</evidence>